<name>A0ABU0N076_9FIRM</name>
<evidence type="ECO:0000313" key="3">
    <source>
        <dbReference type="Proteomes" id="UP001232584"/>
    </source>
</evidence>
<keyword evidence="1" id="KW-0808">Transferase</keyword>
<dbReference type="SUPFAM" id="SSF52794">
    <property type="entry name" value="PTS system IIB component-like"/>
    <property type="match status" value="1"/>
</dbReference>
<dbReference type="Proteomes" id="UP001232584">
    <property type="component" value="Unassembled WGS sequence"/>
</dbReference>
<dbReference type="EMBL" id="JAUSWG010000005">
    <property type="protein sequence ID" value="MDQ0556264.1"/>
    <property type="molecule type" value="Genomic_DNA"/>
</dbReference>
<dbReference type="InterPro" id="IPR036095">
    <property type="entry name" value="PTS_EIIB-like_sf"/>
</dbReference>
<reference evidence="2 3" key="1">
    <citation type="submission" date="2023-07" db="EMBL/GenBank/DDBJ databases">
        <title>Genomic Encyclopedia of Type Strains, Phase IV (KMG-IV): sequencing the most valuable type-strain genomes for metagenomic binning, comparative biology and taxonomic classification.</title>
        <authorList>
            <person name="Goeker M."/>
        </authorList>
    </citation>
    <scope>NUCLEOTIDE SEQUENCE [LARGE SCALE GENOMIC DNA]</scope>
    <source>
        <strain evidence="2 3">DSM 15049</strain>
    </source>
</reference>
<evidence type="ECO:0000313" key="2">
    <source>
        <dbReference type="EMBL" id="MDQ0556264.1"/>
    </source>
</evidence>
<proteinExistence type="predicted"/>
<dbReference type="Gene3D" id="3.40.50.2300">
    <property type="match status" value="1"/>
</dbReference>
<keyword evidence="3" id="KW-1185">Reference proteome</keyword>
<dbReference type="RefSeq" id="WP_307505124.1">
    <property type="nucleotide sequence ID" value="NZ_BAAACE010000021.1"/>
</dbReference>
<organism evidence="2 3">
    <name type="scientific">Paraclostridium ghonii</name>
    <dbReference type="NCBI Taxonomy" id="29358"/>
    <lineage>
        <taxon>Bacteria</taxon>
        <taxon>Bacillati</taxon>
        <taxon>Bacillota</taxon>
        <taxon>Clostridia</taxon>
        <taxon>Peptostreptococcales</taxon>
        <taxon>Peptostreptococcaceae</taxon>
        <taxon>Paraclostridium</taxon>
    </lineage>
</organism>
<evidence type="ECO:0000256" key="1">
    <source>
        <dbReference type="ARBA" id="ARBA00022679"/>
    </source>
</evidence>
<accession>A0ABU0N076</accession>
<sequence>MNNIVVICEDINCANKLKELAKDFNYNVEFEIQKENEIINEISTQCIREAKAILFVLDKGIDEIDEIERFIDIEYYEVEPNIALENPSQVIKEIISDLN</sequence>
<gene>
    <name evidence="2" type="ORF">QOZ92_001378</name>
</gene>
<protein>
    <submittedName>
        <fullName evidence="2">Fructose-specific phosphotransferase system component IIB</fullName>
    </submittedName>
</protein>
<comment type="caution">
    <text evidence="2">The sequence shown here is derived from an EMBL/GenBank/DDBJ whole genome shotgun (WGS) entry which is preliminary data.</text>
</comment>